<evidence type="ECO:0000313" key="2">
    <source>
        <dbReference type="Proteomes" id="UP001378592"/>
    </source>
</evidence>
<dbReference type="AlphaFoldDB" id="A0AAN9VPN3"/>
<dbReference type="EMBL" id="JAZDUA010000143">
    <property type="protein sequence ID" value="KAK7866576.1"/>
    <property type="molecule type" value="Genomic_DNA"/>
</dbReference>
<dbReference type="Proteomes" id="UP001378592">
    <property type="component" value="Unassembled WGS sequence"/>
</dbReference>
<organism evidence="1 2">
    <name type="scientific">Gryllus longicercus</name>
    <dbReference type="NCBI Taxonomy" id="2509291"/>
    <lineage>
        <taxon>Eukaryota</taxon>
        <taxon>Metazoa</taxon>
        <taxon>Ecdysozoa</taxon>
        <taxon>Arthropoda</taxon>
        <taxon>Hexapoda</taxon>
        <taxon>Insecta</taxon>
        <taxon>Pterygota</taxon>
        <taxon>Neoptera</taxon>
        <taxon>Polyneoptera</taxon>
        <taxon>Orthoptera</taxon>
        <taxon>Ensifera</taxon>
        <taxon>Gryllidea</taxon>
        <taxon>Grylloidea</taxon>
        <taxon>Gryllidae</taxon>
        <taxon>Gryllinae</taxon>
        <taxon>Gryllus</taxon>
    </lineage>
</organism>
<sequence>MSRSWESPKELKRQTSDVTGYLRTALEVMEPAFLNLKCFQFTQEVDAQRVDWLCVKQIELSARSNSKVKRRNESVDIRPKYKCAKLPTVLPFPGCGVLSGK</sequence>
<proteinExistence type="predicted"/>
<name>A0AAN9VPN3_9ORTH</name>
<comment type="caution">
    <text evidence="1">The sequence shown here is derived from an EMBL/GenBank/DDBJ whole genome shotgun (WGS) entry which is preliminary data.</text>
</comment>
<protein>
    <submittedName>
        <fullName evidence="1">Uncharacterized protein</fullName>
    </submittedName>
</protein>
<reference evidence="1 2" key="1">
    <citation type="submission" date="2024-03" db="EMBL/GenBank/DDBJ databases">
        <title>The genome assembly and annotation of the cricket Gryllus longicercus Weissman &amp; Gray.</title>
        <authorList>
            <person name="Szrajer S."/>
            <person name="Gray D."/>
            <person name="Ylla G."/>
        </authorList>
    </citation>
    <scope>NUCLEOTIDE SEQUENCE [LARGE SCALE GENOMIC DNA]</scope>
    <source>
        <strain evidence="1">DAG 2021-001</strain>
        <tissue evidence="1">Whole body minus gut</tissue>
    </source>
</reference>
<accession>A0AAN9VPN3</accession>
<gene>
    <name evidence="1" type="ORF">R5R35_010421</name>
</gene>
<evidence type="ECO:0000313" key="1">
    <source>
        <dbReference type="EMBL" id="KAK7866576.1"/>
    </source>
</evidence>
<keyword evidence="2" id="KW-1185">Reference proteome</keyword>